<dbReference type="InterPro" id="IPR044751">
    <property type="entry name" value="Ion_transp-like_CBS"/>
</dbReference>
<dbReference type="PANTHER" id="PTHR43099">
    <property type="entry name" value="UPF0053 PROTEIN YRKA"/>
    <property type="match status" value="1"/>
</dbReference>
<evidence type="ECO:0000256" key="2">
    <source>
        <dbReference type="ARBA" id="ARBA00006337"/>
    </source>
</evidence>
<dbReference type="Pfam" id="PF01595">
    <property type="entry name" value="CNNM"/>
    <property type="match status" value="1"/>
</dbReference>
<accession>A0AA96JFD1</accession>
<feature type="domain" description="CBS" evidence="12">
    <location>
        <begin position="282"/>
        <end position="339"/>
    </location>
</feature>
<dbReference type="EMBL" id="CP134880">
    <property type="protein sequence ID" value="WNM26684.1"/>
    <property type="molecule type" value="Genomic_DNA"/>
</dbReference>
<sequence>MTEWILVGAGILLTFGTAVFVAAEFSLVALDPSQVDEDAPGGRRIRRSLRHLSTQLSGAQVGITLTTILLGYTAQPALFTLLSIPLESTSLTRGAVAGLAGVLSLVIVNAFSMIVGELVPKNAALADPWRTARIAAPLNAGFTVALRPVIALLNGAANGILRSVGIEPKEELSGGRSRQELAALVRRSAEAGTLDASTALLLKNSIEMDDLAAIDVMTDRTRMQTLPADATVDDVMSLARATGHSRFPVCGEGPDDVLGLVHLRAAFGVPAQDRPTVKAAAIMVDAPRVPETMALAPLLVELRGLGHQCAIVVDEYGGTAGIVTLEDVVEELVGEVADEHDRRRVEAYRTAGGAWILQGLLRPDEVHEATGLVIPESPAYETVGGFVMARLGRVAAVGDQVEAEGLVVRVERMDGRRVDRVRIEPMAREDDAEQEGER</sequence>
<feature type="transmembrane region" description="Helical" evidence="11">
    <location>
        <begin position="51"/>
        <end position="74"/>
    </location>
</feature>
<dbReference type="SUPFAM" id="SSF54631">
    <property type="entry name" value="CBS-domain pair"/>
    <property type="match status" value="1"/>
</dbReference>
<dbReference type="GO" id="GO:0050660">
    <property type="term" value="F:flavin adenine dinucleotide binding"/>
    <property type="evidence" value="ECO:0007669"/>
    <property type="project" value="InterPro"/>
</dbReference>
<keyword evidence="4 10" id="KW-0812">Transmembrane</keyword>
<proteinExistence type="inferred from homology"/>
<organism evidence="15">
    <name type="scientific">Demequina capsici</name>
    <dbReference type="NCBI Taxonomy" id="3075620"/>
    <lineage>
        <taxon>Bacteria</taxon>
        <taxon>Bacillati</taxon>
        <taxon>Actinomycetota</taxon>
        <taxon>Actinomycetes</taxon>
        <taxon>Micrococcales</taxon>
        <taxon>Demequinaceae</taxon>
        <taxon>Demequina</taxon>
    </lineage>
</organism>
<dbReference type="InterPro" id="IPR051676">
    <property type="entry name" value="UPF0053_domain"/>
</dbReference>
<dbReference type="Gene3D" id="3.30.465.10">
    <property type="match status" value="1"/>
</dbReference>
<dbReference type="EMBL" id="CP134879">
    <property type="protein sequence ID" value="WNM23845.1"/>
    <property type="molecule type" value="Genomic_DNA"/>
</dbReference>
<gene>
    <name evidence="14" type="ORF">RN606_10820</name>
    <name evidence="15" type="ORF">RN607_10820</name>
</gene>
<name>A0AA96JFD1_9MICO</name>
<dbReference type="InterPro" id="IPR016169">
    <property type="entry name" value="FAD-bd_PCMH_sub2"/>
</dbReference>
<dbReference type="CDD" id="cd04590">
    <property type="entry name" value="CBS_pair_CorC_HlyC_assoc"/>
    <property type="match status" value="1"/>
</dbReference>
<dbReference type="RefSeq" id="WP_313497068.1">
    <property type="nucleotide sequence ID" value="NZ_CP134879.1"/>
</dbReference>
<dbReference type="PROSITE" id="PS51371">
    <property type="entry name" value="CBS"/>
    <property type="match status" value="2"/>
</dbReference>
<evidence type="ECO:0000256" key="3">
    <source>
        <dbReference type="ARBA" id="ARBA00022475"/>
    </source>
</evidence>
<dbReference type="Proteomes" id="UP001303408">
    <property type="component" value="Chromosome"/>
</dbReference>
<evidence type="ECO:0000256" key="9">
    <source>
        <dbReference type="PROSITE-ProRule" id="PRU00703"/>
    </source>
</evidence>
<dbReference type="Gene3D" id="3.10.580.10">
    <property type="entry name" value="CBS-domain"/>
    <property type="match status" value="1"/>
</dbReference>
<keyword evidence="6 10" id="KW-1133">Transmembrane helix</keyword>
<keyword evidence="7 9" id="KW-0129">CBS domain</keyword>
<evidence type="ECO:0000256" key="5">
    <source>
        <dbReference type="ARBA" id="ARBA00022737"/>
    </source>
</evidence>
<keyword evidence="3" id="KW-1003">Cell membrane</keyword>
<dbReference type="InterPro" id="IPR005170">
    <property type="entry name" value="Transptr-assoc_dom"/>
</dbReference>
<feature type="transmembrane region" description="Helical" evidence="11">
    <location>
        <begin position="94"/>
        <end position="115"/>
    </location>
</feature>
<evidence type="ECO:0000259" key="13">
    <source>
        <dbReference type="PROSITE" id="PS51846"/>
    </source>
</evidence>
<evidence type="ECO:0000256" key="11">
    <source>
        <dbReference type="SAM" id="Phobius"/>
    </source>
</evidence>
<evidence type="ECO:0000313" key="15">
    <source>
        <dbReference type="EMBL" id="WNM26684.1"/>
    </source>
</evidence>
<dbReference type="InterPro" id="IPR046342">
    <property type="entry name" value="CBS_dom_sf"/>
</dbReference>
<protein>
    <submittedName>
        <fullName evidence="15">Hemolysin family protein</fullName>
    </submittedName>
</protein>
<dbReference type="KEGG" id="dcp:RN607_10820"/>
<dbReference type="SMART" id="SM01091">
    <property type="entry name" value="CorC_HlyC"/>
    <property type="match status" value="1"/>
</dbReference>
<dbReference type="InterPro" id="IPR002550">
    <property type="entry name" value="CNNM"/>
</dbReference>
<evidence type="ECO:0000256" key="4">
    <source>
        <dbReference type="ARBA" id="ARBA00022692"/>
    </source>
</evidence>
<dbReference type="GO" id="GO:0005886">
    <property type="term" value="C:plasma membrane"/>
    <property type="evidence" value="ECO:0007669"/>
    <property type="project" value="UniProtKB-SubCell"/>
</dbReference>
<dbReference type="Pfam" id="PF03471">
    <property type="entry name" value="CorC_HlyC"/>
    <property type="match status" value="1"/>
</dbReference>
<dbReference type="InterPro" id="IPR036318">
    <property type="entry name" value="FAD-bd_PCMH-like_sf"/>
</dbReference>
<dbReference type="InterPro" id="IPR000644">
    <property type="entry name" value="CBS_dom"/>
</dbReference>
<keyword evidence="5" id="KW-0677">Repeat</keyword>
<evidence type="ECO:0000313" key="14">
    <source>
        <dbReference type="EMBL" id="WNM23845.1"/>
    </source>
</evidence>
<reference evidence="15 16" key="1">
    <citation type="submission" date="2023-09" db="EMBL/GenBank/DDBJ databases">
        <title>Demequina sp. a novel bacteria isolated from Capsicum annuum.</title>
        <authorList>
            <person name="Humaira Z."/>
            <person name="Lee J."/>
            <person name="Cho D."/>
        </authorList>
    </citation>
    <scope>NUCLEOTIDE SEQUENCE</scope>
    <source>
        <strain evidence="14 16">OYTSA14</strain>
        <strain evidence="15">PMTSA13</strain>
    </source>
</reference>
<comment type="subcellular location">
    <subcellularLocation>
        <location evidence="1">Cell membrane</location>
        <topology evidence="1">Multi-pass membrane protein</topology>
    </subcellularLocation>
</comment>
<evidence type="ECO:0000313" key="16">
    <source>
        <dbReference type="Proteomes" id="UP001304125"/>
    </source>
</evidence>
<feature type="transmembrane region" description="Helical" evidence="11">
    <location>
        <begin position="6"/>
        <end position="30"/>
    </location>
</feature>
<evidence type="ECO:0000259" key="12">
    <source>
        <dbReference type="PROSITE" id="PS51371"/>
    </source>
</evidence>
<dbReference type="PANTHER" id="PTHR43099:SF6">
    <property type="entry name" value="UPF0053 PROTEIN RV1842C"/>
    <property type="match status" value="1"/>
</dbReference>
<dbReference type="SUPFAM" id="SSF56176">
    <property type="entry name" value="FAD-binding/transporter-associated domain-like"/>
    <property type="match status" value="1"/>
</dbReference>
<dbReference type="Pfam" id="PF00571">
    <property type="entry name" value="CBS"/>
    <property type="match status" value="2"/>
</dbReference>
<evidence type="ECO:0000256" key="10">
    <source>
        <dbReference type="PROSITE-ProRule" id="PRU01193"/>
    </source>
</evidence>
<dbReference type="PROSITE" id="PS51846">
    <property type="entry name" value="CNNM"/>
    <property type="match status" value="1"/>
</dbReference>
<comment type="similarity">
    <text evidence="2">Belongs to the UPF0053 family.</text>
</comment>
<dbReference type="AlphaFoldDB" id="A0AA96JFD1"/>
<feature type="domain" description="CBS" evidence="12">
    <location>
        <begin position="217"/>
        <end position="276"/>
    </location>
</feature>
<dbReference type="SMART" id="SM00116">
    <property type="entry name" value="CBS"/>
    <property type="match status" value="2"/>
</dbReference>
<keyword evidence="16" id="KW-1185">Reference proteome</keyword>
<accession>A0AA96F6W6</accession>
<evidence type="ECO:0000256" key="6">
    <source>
        <dbReference type="ARBA" id="ARBA00022989"/>
    </source>
</evidence>
<feature type="domain" description="CNNM transmembrane" evidence="13">
    <location>
        <begin position="1"/>
        <end position="198"/>
    </location>
</feature>
<dbReference type="Proteomes" id="UP001304125">
    <property type="component" value="Chromosome"/>
</dbReference>
<keyword evidence="8 10" id="KW-0472">Membrane</keyword>
<evidence type="ECO:0000256" key="1">
    <source>
        <dbReference type="ARBA" id="ARBA00004651"/>
    </source>
</evidence>
<evidence type="ECO:0000256" key="8">
    <source>
        <dbReference type="ARBA" id="ARBA00023136"/>
    </source>
</evidence>
<evidence type="ECO:0000256" key="7">
    <source>
        <dbReference type="ARBA" id="ARBA00023122"/>
    </source>
</evidence>